<dbReference type="InterPro" id="IPR014820">
    <property type="entry name" value="PriCT_1"/>
</dbReference>
<organism evidence="5 6">
    <name type="scientific">Ruminococcus bromii</name>
    <dbReference type="NCBI Taxonomy" id="40518"/>
    <lineage>
        <taxon>Bacteria</taxon>
        <taxon>Bacillati</taxon>
        <taxon>Bacillota</taxon>
        <taxon>Clostridia</taxon>
        <taxon>Eubacteriales</taxon>
        <taxon>Oscillospiraceae</taxon>
        <taxon>Ruminococcus</taxon>
    </lineage>
</organism>
<name>A0ABT0NKZ9_9FIRM</name>
<comment type="caution">
    <text evidence="5">The sequence shown here is derived from an EMBL/GenBank/DDBJ whole genome shotgun (WGS) entry which is preliminary data.</text>
</comment>
<dbReference type="RefSeq" id="WP_249377179.1">
    <property type="nucleotide sequence ID" value="NZ_SNUZ01000013.1"/>
</dbReference>
<dbReference type="InterPro" id="IPR006500">
    <property type="entry name" value="Helicase_put_C_phage/plasmid"/>
</dbReference>
<reference evidence="5 6" key="1">
    <citation type="submission" date="2019-03" db="EMBL/GenBank/DDBJ databases">
        <authorList>
            <person name="Molinero N."/>
            <person name="Sanchez B."/>
            <person name="Walker A."/>
            <person name="Duncan S."/>
            <person name="Delgado S."/>
            <person name="Margolles A."/>
        </authorList>
    </citation>
    <scope>NUCLEOTIDE SEQUENCE [LARGE SCALE GENOMIC DNA]</scope>
    <source>
        <strain evidence="5 6">IPLA60002</strain>
    </source>
</reference>
<dbReference type="SMART" id="SM00942">
    <property type="entry name" value="PriCT_1"/>
    <property type="match status" value="1"/>
</dbReference>
<dbReference type="InterPro" id="IPR014818">
    <property type="entry name" value="Phage/plasmid_primase_P4_C"/>
</dbReference>
<evidence type="ECO:0000256" key="2">
    <source>
        <dbReference type="ARBA" id="ARBA00022801"/>
    </source>
</evidence>
<dbReference type="NCBIfam" id="TIGR01613">
    <property type="entry name" value="primase_Cterm"/>
    <property type="match status" value="1"/>
</dbReference>
<evidence type="ECO:0000259" key="4">
    <source>
        <dbReference type="PROSITE" id="PS51206"/>
    </source>
</evidence>
<feature type="domain" description="SF3 helicase" evidence="4">
    <location>
        <begin position="470"/>
        <end position="629"/>
    </location>
</feature>
<keyword evidence="1" id="KW-0547">Nucleotide-binding</keyword>
<dbReference type="Proteomes" id="UP001056693">
    <property type="component" value="Unassembled WGS sequence"/>
</dbReference>
<dbReference type="PANTHER" id="PTHR35372:SF2">
    <property type="entry name" value="SF3 HELICASE DOMAIN-CONTAINING PROTEIN"/>
    <property type="match status" value="1"/>
</dbReference>
<keyword evidence="6" id="KW-1185">Reference proteome</keyword>
<dbReference type="InterPro" id="IPR045455">
    <property type="entry name" value="NrS-1_pol-like_helicase"/>
</dbReference>
<dbReference type="SMART" id="SM00885">
    <property type="entry name" value="D5_N"/>
    <property type="match status" value="1"/>
</dbReference>
<keyword evidence="2" id="KW-0378">Hydrolase</keyword>
<dbReference type="PROSITE" id="PS51206">
    <property type="entry name" value="SF3_HELICASE_1"/>
    <property type="match status" value="1"/>
</dbReference>
<evidence type="ECO:0000313" key="6">
    <source>
        <dbReference type="Proteomes" id="UP001056693"/>
    </source>
</evidence>
<dbReference type="SUPFAM" id="SSF52540">
    <property type="entry name" value="P-loop containing nucleoside triphosphate hydrolases"/>
    <property type="match status" value="1"/>
</dbReference>
<accession>A0ABT0NKZ9</accession>
<dbReference type="InterPro" id="IPR014015">
    <property type="entry name" value="Helicase_SF3_DNA-vir"/>
</dbReference>
<proteinExistence type="predicted"/>
<gene>
    <name evidence="5" type="ORF">E2N93_09855</name>
</gene>
<evidence type="ECO:0000256" key="1">
    <source>
        <dbReference type="ARBA" id="ARBA00022741"/>
    </source>
</evidence>
<dbReference type="EMBL" id="SNUZ01000013">
    <property type="protein sequence ID" value="MCL3788298.1"/>
    <property type="molecule type" value="Genomic_DNA"/>
</dbReference>
<protein>
    <submittedName>
        <fullName evidence="5">DNA primase</fullName>
    </submittedName>
</protein>
<evidence type="ECO:0000256" key="3">
    <source>
        <dbReference type="ARBA" id="ARBA00022840"/>
    </source>
</evidence>
<dbReference type="InterPro" id="IPR027417">
    <property type="entry name" value="P-loop_NTPase"/>
</dbReference>
<keyword evidence="3" id="KW-0067">ATP-binding</keyword>
<dbReference type="PANTHER" id="PTHR35372">
    <property type="entry name" value="ATP BINDING PROTEIN-RELATED"/>
    <property type="match status" value="1"/>
</dbReference>
<sequence>MFTIYSADVTGNPGNCSYPHKQVILDEASLKAAICHDYVCAEYRNSYRNGDNFIGSDCLPVDCDNDHSENPEDWITPDDVLQQFPGVTFAVHFSRFNMKEKNGKAARPKFHVLFPIDYVTDPALYSDMKKLVNSIFPYFDTNALDAARFFFGTTAADVALYPGRMNLTEFLEEDDFDAGLPDGGFGQSAVIPEGSRNATMSRFAGRVIKKYGDTDEAYQAFLDEAAKCVPPLENSELNTIWHSAQRFFSRIREQAGYVPPEAYNDPSSYKPEDFSDVGQAEVMARYFSGELRYSPATHFIRYSDHYWQESEPGAQAVAHELTRRQMKEANRDLLTALMKMKNNGAQAILDGTSKAKAEQLMSDEQLEAFQEYLAAKAYQAFVIKRRDSKYITSALKESHPMLEISPRDLDADCFALNTPEATYDLRKGMAGAREHSPEDFITKITSVTPGQKGQKIWLDCLDLIFQHNQELIDYVQMICGLAAIGKVYVEALIIAYGDGRNGKSTFWNAVSRVLGLYSGNISADTLTVGCRRNIKPEMAEVKGKRLLIAAEMQEGARLNDSTVKQLCSTDDVFAEKKYKDPFSFKPCHTLVLYTNHLPRVSASDDGIWRRLIVIPFNAKITGKSDIKNYGEYLYDNAGESILAWVIEGAKKVIDLDYQIPVPACVKAAIDEYRSQNDWFGHFMEDKCETGDGFRESSSSLYQAYRNYCIDTNEYVRSTADFYFAMESAGFERVTLNRKRYFKGVRLRADTDDAGDDFLT</sequence>
<evidence type="ECO:0000313" key="5">
    <source>
        <dbReference type="EMBL" id="MCL3788298.1"/>
    </source>
</evidence>
<dbReference type="Gene3D" id="3.40.50.300">
    <property type="entry name" value="P-loop containing nucleotide triphosphate hydrolases"/>
    <property type="match status" value="1"/>
</dbReference>
<dbReference type="Pfam" id="PF08706">
    <property type="entry name" value="D5_N"/>
    <property type="match status" value="1"/>
</dbReference>
<dbReference type="InterPro" id="IPR051620">
    <property type="entry name" value="ORF904-like_C"/>
</dbReference>
<dbReference type="Pfam" id="PF19263">
    <property type="entry name" value="DUF5906"/>
    <property type="match status" value="1"/>
</dbReference>